<feature type="region of interest" description="Disordered" evidence="8">
    <location>
        <begin position="92"/>
        <end position="131"/>
    </location>
</feature>
<feature type="compositionally biased region" description="Polar residues" evidence="8">
    <location>
        <begin position="1"/>
        <end position="19"/>
    </location>
</feature>
<evidence type="ECO:0000256" key="2">
    <source>
        <dbReference type="ARBA" id="ARBA00004395"/>
    </source>
</evidence>
<feature type="region of interest" description="Disordered" evidence="8">
    <location>
        <begin position="1"/>
        <end position="37"/>
    </location>
</feature>
<name>A0A1I8I668_9PLAT</name>
<evidence type="ECO:0000313" key="11">
    <source>
        <dbReference type="WBParaSite" id="maker-uti_cns_0010320-snap-gene-0.2-mRNA-1"/>
    </source>
</evidence>
<protein>
    <submittedName>
        <fullName evidence="10 11">Caveolin</fullName>
    </submittedName>
</protein>
<proteinExistence type="inferred from homology"/>
<evidence type="ECO:0000256" key="4">
    <source>
        <dbReference type="ARBA" id="ARBA00010988"/>
    </source>
</evidence>
<keyword evidence="6" id="KW-0333">Golgi apparatus</keyword>
<dbReference type="InterPro" id="IPR001612">
    <property type="entry name" value="Caveolin"/>
</dbReference>
<keyword evidence="5" id="KW-1003">Cell membrane</keyword>
<comment type="subcellular location">
    <subcellularLocation>
        <location evidence="1">Cell membrane</location>
        <topology evidence="1">Peripheral membrane protein</topology>
    </subcellularLocation>
    <subcellularLocation>
        <location evidence="2">Golgi apparatus membrane</location>
        <topology evidence="2">Peripheral membrane protein</topology>
    </subcellularLocation>
    <subcellularLocation>
        <location evidence="3">Membrane</location>
        <location evidence="3">Caveola</location>
        <topology evidence="3">Peripheral membrane protein</topology>
    </subcellularLocation>
</comment>
<dbReference type="GO" id="GO:0070836">
    <property type="term" value="P:caveola assembly"/>
    <property type="evidence" value="ECO:0007669"/>
    <property type="project" value="InterPro"/>
</dbReference>
<evidence type="ECO:0000256" key="7">
    <source>
        <dbReference type="ARBA" id="ARBA00023136"/>
    </source>
</evidence>
<evidence type="ECO:0000256" key="3">
    <source>
        <dbReference type="ARBA" id="ARBA00004543"/>
    </source>
</evidence>
<dbReference type="GO" id="GO:0005901">
    <property type="term" value="C:caveola"/>
    <property type="evidence" value="ECO:0007669"/>
    <property type="project" value="UniProtKB-SubCell"/>
</dbReference>
<evidence type="ECO:0000313" key="10">
    <source>
        <dbReference type="WBParaSite" id="maker-uti_cns_0006733-snap-gene-0.3-mRNA-1"/>
    </source>
</evidence>
<sequence>HQPSNAWENLPTDSASGFQSPPVLERHHQGADRQCQEKTRLQTRFARDKIRHSIRRILSRNMSEQKKQQQEDIALDDAAVDDVLEETAACLGEGQEGGSGSAAGGVAAGGEDPSAKKRGPPGGFFKMPKTPTLKAPKVAGKRVTLERNQDEEQRLDVISRDPNGLNKHCKIQFEDIIAEPDPTVFSFDSVWTISYKVFTTTKLWCYRISSLICAIPAAICWGIEFACLSFCTIWCWQPSIKAYEISLWYTSRIYEVLLKAFMEPCFHAIGKMFSHIVVNVRQSG</sequence>
<evidence type="ECO:0000256" key="8">
    <source>
        <dbReference type="SAM" id="MobiDB-lite"/>
    </source>
</evidence>
<dbReference type="WBParaSite" id="maker-uti_cns_0010320-snap-gene-0.2-mRNA-1">
    <property type="protein sequence ID" value="maker-uti_cns_0010320-snap-gene-0.2-mRNA-1"/>
    <property type="gene ID" value="maker-uti_cns_0010320-snap-gene-0.2"/>
</dbReference>
<keyword evidence="9" id="KW-1185">Reference proteome</keyword>
<organism evidence="9 11">
    <name type="scientific">Macrostomum lignano</name>
    <dbReference type="NCBI Taxonomy" id="282301"/>
    <lineage>
        <taxon>Eukaryota</taxon>
        <taxon>Metazoa</taxon>
        <taxon>Spiralia</taxon>
        <taxon>Lophotrochozoa</taxon>
        <taxon>Platyhelminthes</taxon>
        <taxon>Rhabditophora</taxon>
        <taxon>Macrostomorpha</taxon>
        <taxon>Macrostomida</taxon>
        <taxon>Macrostomidae</taxon>
        <taxon>Macrostomum</taxon>
    </lineage>
</organism>
<feature type="compositionally biased region" description="Gly residues" evidence="8">
    <location>
        <begin position="94"/>
        <end position="108"/>
    </location>
</feature>
<evidence type="ECO:0000313" key="9">
    <source>
        <dbReference type="Proteomes" id="UP000095280"/>
    </source>
</evidence>
<dbReference type="PANTHER" id="PTHR10844">
    <property type="entry name" value="CAVEOLIN"/>
    <property type="match status" value="1"/>
</dbReference>
<keyword evidence="7" id="KW-0472">Membrane</keyword>
<evidence type="ECO:0000256" key="5">
    <source>
        <dbReference type="ARBA" id="ARBA00022475"/>
    </source>
</evidence>
<dbReference type="Proteomes" id="UP000095280">
    <property type="component" value="Unplaced"/>
</dbReference>
<accession>A0A1I8I668</accession>
<evidence type="ECO:0000256" key="6">
    <source>
        <dbReference type="ARBA" id="ARBA00023034"/>
    </source>
</evidence>
<dbReference type="AlphaFoldDB" id="A0A1I8I668"/>
<comment type="similarity">
    <text evidence="4">Belongs to the caveolin family.</text>
</comment>
<dbReference type="PANTHER" id="PTHR10844:SF19">
    <property type="entry name" value="CAVEOLIN-2"/>
    <property type="match status" value="1"/>
</dbReference>
<reference evidence="10 11" key="1">
    <citation type="submission" date="2016-11" db="UniProtKB">
        <authorList>
            <consortium name="WormBaseParasite"/>
        </authorList>
    </citation>
    <scope>IDENTIFICATION</scope>
</reference>
<dbReference type="GO" id="GO:0060090">
    <property type="term" value="F:molecular adaptor activity"/>
    <property type="evidence" value="ECO:0007669"/>
    <property type="project" value="TreeGrafter"/>
</dbReference>
<evidence type="ECO:0000256" key="1">
    <source>
        <dbReference type="ARBA" id="ARBA00004202"/>
    </source>
</evidence>
<dbReference type="GO" id="GO:0000139">
    <property type="term" value="C:Golgi membrane"/>
    <property type="evidence" value="ECO:0007669"/>
    <property type="project" value="UniProtKB-SubCell"/>
</dbReference>
<dbReference type="Pfam" id="PF01146">
    <property type="entry name" value="Caveolin"/>
    <property type="match status" value="1"/>
</dbReference>
<dbReference type="WBParaSite" id="maker-uti_cns_0006733-snap-gene-0.3-mRNA-1">
    <property type="protein sequence ID" value="maker-uti_cns_0006733-snap-gene-0.3-mRNA-1"/>
    <property type="gene ID" value="maker-uti_cns_0006733-snap-gene-0.3"/>
</dbReference>
<feature type="compositionally biased region" description="Basic and acidic residues" evidence="8">
    <location>
        <begin position="24"/>
        <end position="37"/>
    </location>
</feature>